<dbReference type="Proteomes" id="UP001159363">
    <property type="component" value="Chromosome 7"/>
</dbReference>
<proteinExistence type="predicted"/>
<dbReference type="EMBL" id="JARBHB010000008">
    <property type="protein sequence ID" value="KAJ8876413.1"/>
    <property type="molecule type" value="Genomic_DNA"/>
</dbReference>
<organism evidence="1 2">
    <name type="scientific">Dryococelus australis</name>
    <dbReference type="NCBI Taxonomy" id="614101"/>
    <lineage>
        <taxon>Eukaryota</taxon>
        <taxon>Metazoa</taxon>
        <taxon>Ecdysozoa</taxon>
        <taxon>Arthropoda</taxon>
        <taxon>Hexapoda</taxon>
        <taxon>Insecta</taxon>
        <taxon>Pterygota</taxon>
        <taxon>Neoptera</taxon>
        <taxon>Polyneoptera</taxon>
        <taxon>Phasmatodea</taxon>
        <taxon>Verophasmatodea</taxon>
        <taxon>Anareolatae</taxon>
        <taxon>Phasmatidae</taxon>
        <taxon>Eurycanthinae</taxon>
        <taxon>Dryococelus</taxon>
    </lineage>
</organism>
<name>A0ABQ9GWN5_9NEOP</name>
<accession>A0ABQ9GWN5</accession>
<evidence type="ECO:0000313" key="2">
    <source>
        <dbReference type="Proteomes" id="UP001159363"/>
    </source>
</evidence>
<comment type="caution">
    <text evidence="1">The sequence shown here is derived from an EMBL/GenBank/DDBJ whole genome shotgun (WGS) entry which is preliminary data.</text>
</comment>
<reference evidence="1 2" key="1">
    <citation type="submission" date="2023-02" db="EMBL/GenBank/DDBJ databases">
        <title>LHISI_Scaffold_Assembly.</title>
        <authorList>
            <person name="Stuart O.P."/>
            <person name="Cleave R."/>
            <person name="Magrath M.J.L."/>
            <person name="Mikheyev A.S."/>
        </authorList>
    </citation>
    <scope>NUCLEOTIDE SEQUENCE [LARGE SCALE GENOMIC DNA]</scope>
    <source>
        <strain evidence="1">Daus_M_001</strain>
        <tissue evidence="1">Leg muscle</tissue>
    </source>
</reference>
<gene>
    <name evidence="1" type="ORF">PR048_020858</name>
</gene>
<evidence type="ECO:0000313" key="1">
    <source>
        <dbReference type="EMBL" id="KAJ8876413.1"/>
    </source>
</evidence>
<protein>
    <submittedName>
        <fullName evidence="1">Uncharacterized protein</fullName>
    </submittedName>
</protein>
<keyword evidence="2" id="KW-1185">Reference proteome</keyword>
<sequence length="273" mass="30562">MGSNSLPSCHFTRHHCLHAATYTACKDCPSPTTTDGRCQHRTRPDTCYMPQYDHGHYDLQPCRGCVVYIGLVSGLLPPTSISKMPPRGNWPLWTVNHVHLMLCKLAPWVITHLVAQSQQHCNTADLKSQCTTGANHNVLCGSVHMEGPKEWTGLRGLSLTQSAIIKGQGELLDQVQGRPTSGRQVQNMRPVPIKIMKLTKDIRTTTKIIMHTKEKPLLTLIDTGCSKSCTAATMIGNNKLKFITQPIKIKAATEELYYSQYYINLKFQIERHT</sequence>